<dbReference type="Pfam" id="PF08576">
    <property type="entry name" value="DUF1764"/>
    <property type="match status" value="1"/>
</dbReference>
<organism evidence="2 3">
    <name type="scientific">Ziziphus jujuba</name>
    <name type="common">Chinese jujube</name>
    <name type="synonym">Ziziphus sativa</name>
    <dbReference type="NCBI Taxonomy" id="326968"/>
    <lineage>
        <taxon>Eukaryota</taxon>
        <taxon>Viridiplantae</taxon>
        <taxon>Streptophyta</taxon>
        <taxon>Embryophyta</taxon>
        <taxon>Tracheophyta</taxon>
        <taxon>Spermatophyta</taxon>
        <taxon>Magnoliopsida</taxon>
        <taxon>eudicotyledons</taxon>
        <taxon>Gunneridae</taxon>
        <taxon>Pentapetalae</taxon>
        <taxon>rosids</taxon>
        <taxon>fabids</taxon>
        <taxon>Rosales</taxon>
        <taxon>Rhamnaceae</taxon>
        <taxon>Paliureae</taxon>
        <taxon>Ziziphus</taxon>
    </lineage>
</organism>
<protein>
    <submittedName>
        <fullName evidence="3">Uncharacterized protein LOC107417041 isoform X1</fullName>
    </submittedName>
</protein>
<dbReference type="PANTHER" id="PTHR34066">
    <property type="entry name" value="GROWTH FACTOR 2"/>
    <property type="match status" value="1"/>
</dbReference>
<feature type="region of interest" description="Disordered" evidence="1">
    <location>
        <begin position="58"/>
        <end position="162"/>
    </location>
</feature>
<accession>A0A6P6G1Y9</accession>
<proteinExistence type="predicted"/>
<keyword evidence="2" id="KW-1185">Reference proteome</keyword>
<name>A0A6P6G1Y9_ZIZJJ</name>
<gene>
    <name evidence="3" type="primary">LOC107417041</name>
</gene>
<dbReference type="RefSeq" id="XP_024928101.2">
    <property type="nucleotide sequence ID" value="XM_025072333.3"/>
</dbReference>
<evidence type="ECO:0000256" key="1">
    <source>
        <dbReference type="SAM" id="MobiDB-lite"/>
    </source>
</evidence>
<evidence type="ECO:0000313" key="2">
    <source>
        <dbReference type="Proteomes" id="UP001652623"/>
    </source>
</evidence>
<feature type="compositionally biased region" description="Polar residues" evidence="1">
    <location>
        <begin position="83"/>
        <end position="94"/>
    </location>
</feature>
<dbReference type="GeneID" id="107417041"/>
<dbReference type="PANTHER" id="PTHR34066:SF1">
    <property type="entry name" value="DUF1764 FAMILY PROTEIN"/>
    <property type="match status" value="1"/>
</dbReference>
<dbReference type="AlphaFoldDB" id="A0A6P6G1Y9"/>
<dbReference type="InterPro" id="IPR013885">
    <property type="entry name" value="DUF1764_euk"/>
</dbReference>
<feature type="compositionally biased region" description="Basic residues" evidence="1">
    <location>
        <begin position="128"/>
        <end position="138"/>
    </location>
</feature>
<evidence type="ECO:0000313" key="3">
    <source>
        <dbReference type="RefSeq" id="XP_024928101.2"/>
    </source>
</evidence>
<dbReference type="KEGG" id="zju:107417041"/>
<sequence length="189" mass="21361">MNCSSRLFVCVAACFWQRPTDHCPLLVCRRFLKFSHLRVGVAILGSCCEIHRMTKKGKARTPKKLQKNASTKEEKISFKKPGSDNTSVEKYNSSLKKRTSEIDEIFAGKKRKEPVTDTAEANEDLNSKPKKMKKKNDKRFKDEDPADSSSRPRKKMQDGLNIYTEEELGINKGDAGGTPLCPFDCSCCF</sequence>
<dbReference type="Proteomes" id="UP001652623">
    <property type="component" value="Chromosome 4"/>
</dbReference>
<reference evidence="3" key="1">
    <citation type="submission" date="2025-08" db="UniProtKB">
        <authorList>
            <consortium name="RefSeq"/>
        </authorList>
    </citation>
    <scope>IDENTIFICATION</scope>
    <source>
        <tissue evidence="3">Seedling</tissue>
    </source>
</reference>